<sequence>MTQAQKGICAEPNLHALYLILNVIDDDDQAMRSKLAYILELFTHYDEEHYEAMVSGILAVGAHYWHELYPGLIPLELAPFPDMHCEDRNAPVSPGDLFIQIRADRMDICHAIGIEICQILQPHVDLLEEVRGFRYLDGRDLTGFIQATHNPKGMHKFAVAVVGDDDPDFAGGSYLHVQKYQFNMPKWQMLHESSQEDVMGCAKNSNTPFEPSQLADYAHAKRSNFSADNQEKITLLRQGMPFGDMTVQGTMFVSCASSPQPFKKMLRSMIFGTEQGMYDRLLDYMSAESGGAFFAPSVNFIKQQAKS</sequence>
<dbReference type="InterPro" id="IPR006314">
    <property type="entry name" value="Dyp_peroxidase"/>
</dbReference>
<evidence type="ECO:0000313" key="9">
    <source>
        <dbReference type="EMBL" id="KXI29291.1"/>
    </source>
</evidence>
<evidence type="ECO:0000259" key="7">
    <source>
        <dbReference type="Pfam" id="PF04261"/>
    </source>
</evidence>
<proteinExistence type="inferred from homology"/>
<reference evidence="10" key="1">
    <citation type="submission" date="2016-02" db="EMBL/GenBank/DDBJ databases">
        <authorList>
            <person name="Schultz-Johansen M."/>
            <person name="Glaring M.A."/>
            <person name="Bech P.K."/>
            <person name="Stougaard P."/>
        </authorList>
    </citation>
    <scope>NUCLEOTIDE SEQUENCE [LARGE SCALE GENOMIC DNA]</scope>
    <source>
        <strain evidence="10">S66</strain>
    </source>
</reference>
<dbReference type="AlphaFoldDB" id="A0A136A246"/>
<comment type="caution">
    <text evidence="9">The sequence shown here is derived from an EMBL/GenBank/DDBJ whole genome shotgun (WGS) entry which is preliminary data.</text>
</comment>
<dbReference type="Proteomes" id="UP000070299">
    <property type="component" value="Unassembled WGS sequence"/>
</dbReference>
<feature type="domain" description="Dyp-type peroxidase C-terminal" evidence="8">
    <location>
        <begin position="138"/>
        <end position="299"/>
    </location>
</feature>
<dbReference type="InterPro" id="IPR048327">
    <property type="entry name" value="Dyp_perox_N"/>
</dbReference>
<evidence type="ECO:0000256" key="4">
    <source>
        <dbReference type="ARBA" id="ARBA00023002"/>
    </source>
</evidence>
<dbReference type="Pfam" id="PF20628">
    <property type="entry name" value="Dyp_perox_C"/>
    <property type="match status" value="1"/>
</dbReference>
<keyword evidence="4" id="KW-0560">Oxidoreductase</keyword>
<organism evidence="9 10">
    <name type="scientific">Paraglaciecola hydrolytica</name>
    <dbReference type="NCBI Taxonomy" id="1799789"/>
    <lineage>
        <taxon>Bacteria</taxon>
        <taxon>Pseudomonadati</taxon>
        <taxon>Pseudomonadota</taxon>
        <taxon>Gammaproteobacteria</taxon>
        <taxon>Alteromonadales</taxon>
        <taxon>Alteromonadaceae</taxon>
        <taxon>Paraglaciecola</taxon>
    </lineage>
</organism>
<dbReference type="InterPro" id="IPR011008">
    <property type="entry name" value="Dimeric_a/b-barrel"/>
</dbReference>
<evidence type="ECO:0000256" key="6">
    <source>
        <dbReference type="ARBA" id="ARBA00025737"/>
    </source>
</evidence>
<dbReference type="PANTHER" id="PTHR30521">
    <property type="entry name" value="DEFERROCHELATASE/PEROXIDASE"/>
    <property type="match status" value="1"/>
</dbReference>
<dbReference type="SUPFAM" id="SSF54909">
    <property type="entry name" value="Dimeric alpha+beta barrel"/>
    <property type="match status" value="1"/>
</dbReference>
<evidence type="ECO:0000259" key="8">
    <source>
        <dbReference type="Pfam" id="PF20628"/>
    </source>
</evidence>
<name>A0A136A246_9ALTE</name>
<evidence type="ECO:0000256" key="5">
    <source>
        <dbReference type="ARBA" id="ARBA00023004"/>
    </source>
</evidence>
<dbReference type="GO" id="GO:0020037">
    <property type="term" value="F:heme binding"/>
    <property type="evidence" value="ECO:0007669"/>
    <property type="project" value="InterPro"/>
</dbReference>
<keyword evidence="3" id="KW-0479">Metal-binding</keyword>
<keyword evidence="2 9" id="KW-0575">Peroxidase</keyword>
<dbReference type="GO" id="GO:0005829">
    <property type="term" value="C:cytosol"/>
    <property type="evidence" value="ECO:0007669"/>
    <property type="project" value="TreeGrafter"/>
</dbReference>
<dbReference type="OrthoDB" id="3251355at2"/>
<dbReference type="NCBIfam" id="TIGR01413">
    <property type="entry name" value="Dyp_perox_fam"/>
    <property type="match status" value="1"/>
</dbReference>
<dbReference type="STRING" id="1799789.AX660_14205"/>
<comment type="cofactor">
    <cofactor evidence="1">
        <name>heme b</name>
        <dbReference type="ChEBI" id="CHEBI:60344"/>
    </cofactor>
</comment>
<dbReference type="RefSeq" id="WP_068376502.1">
    <property type="nucleotide sequence ID" value="NZ_LSNE01000005.1"/>
</dbReference>
<gene>
    <name evidence="9" type="ORF">AX660_14205</name>
</gene>
<dbReference type="GO" id="GO:0004601">
    <property type="term" value="F:peroxidase activity"/>
    <property type="evidence" value="ECO:0007669"/>
    <property type="project" value="UniProtKB-KW"/>
</dbReference>
<evidence type="ECO:0000313" key="10">
    <source>
        <dbReference type="Proteomes" id="UP000070299"/>
    </source>
</evidence>
<evidence type="ECO:0000256" key="2">
    <source>
        <dbReference type="ARBA" id="ARBA00022559"/>
    </source>
</evidence>
<keyword evidence="5" id="KW-0408">Iron</keyword>
<feature type="domain" description="Dyp-type peroxidase N-terminal" evidence="7">
    <location>
        <begin position="53"/>
        <end position="134"/>
    </location>
</feature>
<evidence type="ECO:0000256" key="1">
    <source>
        <dbReference type="ARBA" id="ARBA00001970"/>
    </source>
</evidence>
<dbReference type="PROSITE" id="PS51404">
    <property type="entry name" value="DYP_PEROXIDASE"/>
    <property type="match status" value="1"/>
</dbReference>
<dbReference type="PANTHER" id="PTHR30521:SF0">
    <property type="entry name" value="DYP-TYPE PEROXIDASE FAMILY PROTEIN"/>
    <property type="match status" value="1"/>
</dbReference>
<dbReference type="Pfam" id="PF04261">
    <property type="entry name" value="Dyp_perox_N"/>
    <property type="match status" value="1"/>
</dbReference>
<dbReference type="EMBL" id="LSNE01000005">
    <property type="protein sequence ID" value="KXI29291.1"/>
    <property type="molecule type" value="Genomic_DNA"/>
</dbReference>
<dbReference type="InterPro" id="IPR048328">
    <property type="entry name" value="Dyp_perox_C"/>
</dbReference>
<accession>A0A136A246</accession>
<comment type="similarity">
    <text evidence="6">Belongs to the DyP-type peroxidase family.</text>
</comment>
<dbReference type="GO" id="GO:0046872">
    <property type="term" value="F:metal ion binding"/>
    <property type="evidence" value="ECO:0007669"/>
    <property type="project" value="UniProtKB-KW"/>
</dbReference>
<keyword evidence="10" id="KW-1185">Reference proteome</keyword>
<evidence type="ECO:0000256" key="3">
    <source>
        <dbReference type="ARBA" id="ARBA00022723"/>
    </source>
</evidence>
<protein>
    <submittedName>
        <fullName evidence="9">Peroxidase</fullName>
    </submittedName>
</protein>